<reference evidence="2" key="1">
    <citation type="submission" date="2022-11" db="UniProtKB">
        <authorList>
            <consortium name="WormBaseParasite"/>
        </authorList>
    </citation>
    <scope>IDENTIFICATION</scope>
</reference>
<sequence length="206" mass="23407">MGVDGEDKKGDRCLCDLLHVRHGALIVAGFELIFILYEIATTIWFFDKNDDYYILAVSLILFSFALALIAVVLLIFGVQKQNHLLIVPHLIMQCAIILASFLFTGYLTLLLIGGTSVEVETIFYEDSGRGEIGLSQSSRYAPIELSILTRGLRNMLLLFILFTIAFLAFQIWFFFVVRKCYRYLYRFNIEKSLTSNGSTDTKSSKL</sequence>
<evidence type="ECO:0000313" key="1">
    <source>
        <dbReference type="Proteomes" id="UP000887580"/>
    </source>
</evidence>
<organism evidence="1 2">
    <name type="scientific">Panagrolaimus sp. PS1159</name>
    <dbReference type="NCBI Taxonomy" id="55785"/>
    <lineage>
        <taxon>Eukaryota</taxon>
        <taxon>Metazoa</taxon>
        <taxon>Ecdysozoa</taxon>
        <taxon>Nematoda</taxon>
        <taxon>Chromadorea</taxon>
        <taxon>Rhabditida</taxon>
        <taxon>Tylenchina</taxon>
        <taxon>Panagrolaimomorpha</taxon>
        <taxon>Panagrolaimoidea</taxon>
        <taxon>Panagrolaimidae</taxon>
        <taxon>Panagrolaimus</taxon>
    </lineage>
</organism>
<evidence type="ECO:0000313" key="2">
    <source>
        <dbReference type="WBParaSite" id="PS1159_v2.g4161.t1"/>
    </source>
</evidence>
<proteinExistence type="predicted"/>
<protein>
    <submittedName>
        <fullName evidence="2">Uncharacterized protein</fullName>
    </submittedName>
</protein>
<dbReference type="WBParaSite" id="PS1159_v2.g4161.t1">
    <property type="protein sequence ID" value="PS1159_v2.g4161.t1"/>
    <property type="gene ID" value="PS1159_v2.g4161"/>
</dbReference>
<dbReference type="Proteomes" id="UP000887580">
    <property type="component" value="Unplaced"/>
</dbReference>
<name>A0AC35GDJ7_9BILA</name>
<accession>A0AC35GDJ7</accession>